<sequence length="1006" mass="107112">MSRLKAVTAALGLGKGTPACITPGPKVDNVLLDGGVETLRTELEQMYWGGIKAEVENIIRTLQAWQEPDVADASIQVPDEDDFVHGFDTFLDNVSQGAREFAIRHGMLPYQSLTLRPGDKRRICPNSSEYEPALRRVATDRRAEYVSTKLKSSVRKGIDVLPKLDGPELRAWSLLQAAGFLDIDKLIEHRPPQDRTKSPGIPQLTLAGFDSLQNPRFQALRCSRRSCKRTISGSMFVSGPNGPGTICEDCYWQHCYVDDSYTKTYKHYVLPSSITPQKSRELCDCGSVPHHDASGTPLGLFPLDKGVKHRRIGGGKSAEKCNLLKLGELVSQAKYDGLLNSVGLKGSEVSRALTNVAAAETAAKTSKSENPSEGRSTKAKTAVGMGSVDLPTEAETDPDIPPFFRAFARNNAFGDVHMALRVGPLVIENGVANTKSGALITLREVPVFHERFALASQRDTALVVSSSSPRTLWKQKRKPPDRRRYKAVMKQVVGSPFTGLFPVDDELEIVRDLLAASKQLDGYNLEKQDALDSVLEPTMHKLKKFLQIHVRVYLTSVASRLFDIDTTLAWSVDNNSCQAFCNALIDATVFEPLVSKPPPGASSTAPLYLFSFVTRSPPESEYIRAKINSKYDVPPGHVEEYLMRFHFGHNMDSSDLIDTCHEYWTDWAALDGPMHPGASHSLFPWDCTEAFGHYPTVCGGDHQLKGQKNTAACNLARHIWAFPFDAWSFIAQHLARDKHLYPAQQQSEPSWKTNRLTLLRANSLLSRAAAAMARTPLFHAATAWLTHSHSSSDAAPSLIALHPALARVRLGGIHRAQPASHYFDATGREAGASYFLADWALWSRGDRVGAYEEARRERMKPGAAAGSSVQLGRVRWLMGVGQGTGGGGGGGGGGGLAWRAVLDLQVQATLWATLDTADCGFTAWDTVGGGAGGAGGPNCGSCTGSATACGGGGGGSSGGGESSGGGGGGCGGGGSSGGGDSSGGGGGGCGGGGSSGGGGCGGGGGD</sequence>
<dbReference type="EMBL" id="MU863652">
    <property type="protein sequence ID" value="KAK4099125.1"/>
    <property type="molecule type" value="Genomic_DNA"/>
</dbReference>
<organism evidence="2 3">
    <name type="scientific">Parathielavia hyrcaniae</name>
    <dbReference type="NCBI Taxonomy" id="113614"/>
    <lineage>
        <taxon>Eukaryota</taxon>
        <taxon>Fungi</taxon>
        <taxon>Dikarya</taxon>
        <taxon>Ascomycota</taxon>
        <taxon>Pezizomycotina</taxon>
        <taxon>Sordariomycetes</taxon>
        <taxon>Sordariomycetidae</taxon>
        <taxon>Sordariales</taxon>
        <taxon>Chaetomiaceae</taxon>
        <taxon>Parathielavia</taxon>
    </lineage>
</organism>
<evidence type="ECO:0000256" key="1">
    <source>
        <dbReference type="SAM" id="MobiDB-lite"/>
    </source>
</evidence>
<feature type="region of interest" description="Disordered" evidence="1">
    <location>
        <begin position="953"/>
        <end position="1006"/>
    </location>
</feature>
<gene>
    <name evidence="2" type="ORF">N658DRAFT_430575</name>
</gene>
<name>A0AAN6PZU1_9PEZI</name>
<evidence type="ECO:0000313" key="2">
    <source>
        <dbReference type="EMBL" id="KAK4099125.1"/>
    </source>
</evidence>
<evidence type="ECO:0000313" key="3">
    <source>
        <dbReference type="Proteomes" id="UP001305647"/>
    </source>
</evidence>
<proteinExistence type="predicted"/>
<protein>
    <submittedName>
        <fullName evidence="2">Uncharacterized protein</fullName>
    </submittedName>
</protein>
<feature type="region of interest" description="Disordered" evidence="1">
    <location>
        <begin position="360"/>
        <end position="381"/>
    </location>
</feature>
<feature type="compositionally biased region" description="Basic and acidic residues" evidence="1">
    <location>
        <begin position="366"/>
        <end position="376"/>
    </location>
</feature>
<keyword evidence="3" id="KW-1185">Reference proteome</keyword>
<comment type="caution">
    <text evidence="2">The sequence shown here is derived from an EMBL/GenBank/DDBJ whole genome shotgun (WGS) entry which is preliminary data.</text>
</comment>
<dbReference type="AlphaFoldDB" id="A0AAN6PZU1"/>
<dbReference type="Proteomes" id="UP001305647">
    <property type="component" value="Unassembled WGS sequence"/>
</dbReference>
<reference evidence="2" key="2">
    <citation type="submission" date="2023-05" db="EMBL/GenBank/DDBJ databases">
        <authorList>
            <consortium name="Lawrence Berkeley National Laboratory"/>
            <person name="Steindorff A."/>
            <person name="Hensen N."/>
            <person name="Bonometti L."/>
            <person name="Westerberg I."/>
            <person name="Brannstrom I.O."/>
            <person name="Guillou S."/>
            <person name="Cros-Aarteil S."/>
            <person name="Calhoun S."/>
            <person name="Haridas S."/>
            <person name="Kuo A."/>
            <person name="Mondo S."/>
            <person name="Pangilinan J."/>
            <person name="Riley R."/>
            <person name="Labutti K."/>
            <person name="Andreopoulos B."/>
            <person name="Lipzen A."/>
            <person name="Chen C."/>
            <person name="Yanf M."/>
            <person name="Daum C."/>
            <person name="Ng V."/>
            <person name="Clum A."/>
            <person name="Ohm R."/>
            <person name="Martin F."/>
            <person name="Silar P."/>
            <person name="Natvig D."/>
            <person name="Lalanne C."/>
            <person name="Gautier V."/>
            <person name="Ament-Velasquez S.L."/>
            <person name="Kruys A."/>
            <person name="Hutchinson M.I."/>
            <person name="Powell A.J."/>
            <person name="Barry K."/>
            <person name="Miller A.N."/>
            <person name="Grigoriev I.V."/>
            <person name="Debuchy R."/>
            <person name="Gladieux P."/>
            <person name="Thoren M.H."/>
            <person name="Johannesson H."/>
        </authorList>
    </citation>
    <scope>NUCLEOTIDE SEQUENCE</scope>
    <source>
        <strain evidence="2">CBS 757.83</strain>
    </source>
</reference>
<accession>A0AAN6PZU1</accession>
<reference evidence="2" key="1">
    <citation type="journal article" date="2023" name="Mol. Phylogenet. Evol.">
        <title>Genome-scale phylogeny and comparative genomics of the fungal order Sordariales.</title>
        <authorList>
            <person name="Hensen N."/>
            <person name="Bonometti L."/>
            <person name="Westerberg I."/>
            <person name="Brannstrom I.O."/>
            <person name="Guillou S."/>
            <person name="Cros-Aarteil S."/>
            <person name="Calhoun S."/>
            <person name="Haridas S."/>
            <person name="Kuo A."/>
            <person name="Mondo S."/>
            <person name="Pangilinan J."/>
            <person name="Riley R."/>
            <person name="LaButti K."/>
            <person name="Andreopoulos B."/>
            <person name="Lipzen A."/>
            <person name="Chen C."/>
            <person name="Yan M."/>
            <person name="Daum C."/>
            <person name="Ng V."/>
            <person name="Clum A."/>
            <person name="Steindorff A."/>
            <person name="Ohm R.A."/>
            <person name="Martin F."/>
            <person name="Silar P."/>
            <person name="Natvig D.O."/>
            <person name="Lalanne C."/>
            <person name="Gautier V."/>
            <person name="Ament-Velasquez S.L."/>
            <person name="Kruys A."/>
            <person name="Hutchinson M.I."/>
            <person name="Powell A.J."/>
            <person name="Barry K."/>
            <person name="Miller A.N."/>
            <person name="Grigoriev I.V."/>
            <person name="Debuchy R."/>
            <person name="Gladieux P."/>
            <person name="Hiltunen Thoren M."/>
            <person name="Johannesson H."/>
        </authorList>
    </citation>
    <scope>NUCLEOTIDE SEQUENCE</scope>
    <source>
        <strain evidence="2">CBS 757.83</strain>
    </source>
</reference>